<evidence type="ECO:0000313" key="1">
    <source>
        <dbReference type="EMBL" id="OAN43895.1"/>
    </source>
</evidence>
<dbReference type="RefSeq" id="WP_066789843.1">
    <property type="nucleotide sequence ID" value="NZ_LWQS01000072.1"/>
</dbReference>
<dbReference type="AlphaFoldDB" id="A0A178M780"/>
<comment type="caution">
    <text evidence="1">The sequence shown here is derived from an EMBL/GenBank/DDBJ whole genome shotgun (WGS) entry which is preliminary data.</text>
</comment>
<keyword evidence="2" id="KW-1185">Reference proteome</keyword>
<sequence>MSIPDEHGGWSLGEHLADGSDASLRAPALPRRALLMVSRSGGLRFTTRTITIYHNGLVISDDPSRRPHTLSPQAIRRLYHTLLRARPCRLPRRSESSPDGYVYSFHTRIGERICQFEVVTHNAPPAVRALLRLVQQAGL</sequence>
<organism evidence="1 2">
    <name type="scientific">Chloroflexus islandicus</name>
    <dbReference type="NCBI Taxonomy" id="1707952"/>
    <lineage>
        <taxon>Bacteria</taxon>
        <taxon>Bacillati</taxon>
        <taxon>Chloroflexota</taxon>
        <taxon>Chloroflexia</taxon>
        <taxon>Chloroflexales</taxon>
        <taxon>Chloroflexineae</taxon>
        <taxon>Chloroflexaceae</taxon>
        <taxon>Chloroflexus</taxon>
    </lineage>
</organism>
<name>A0A178M780_9CHLR</name>
<dbReference type="Proteomes" id="UP000078287">
    <property type="component" value="Unassembled WGS sequence"/>
</dbReference>
<reference evidence="1 2" key="1">
    <citation type="submission" date="2016-04" db="EMBL/GenBank/DDBJ databases">
        <title>Chloroflexus islandicus sp. nov., a thermophilic filamentous anoxygenic phototrophic bacterium from geyser Strokkur (Iceland).</title>
        <authorList>
            <person name="Gaisin V.A."/>
            <person name="Kalashnikov A.M."/>
            <person name="Sukhacheva M.V."/>
            <person name="Grouzdev D.S."/>
            <person name="Ivanov T.M."/>
            <person name="Kuznetsov B."/>
            <person name="Gorlenko V.M."/>
        </authorList>
    </citation>
    <scope>NUCLEOTIDE SEQUENCE [LARGE SCALE GENOMIC DNA]</scope>
    <source>
        <strain evidence="2">isl-2</strain>
    </source>
</reference>
<dbReference type="EMBL" id="LWQS01000072">
    <property type="protein sequence ID" value="OAN43895.1"/>
    <property type="molecule type" value="Genomic_DNA"/>
</dbReference>
<dbReference type="STRING" id="1707952.A6A03_17550"/>
<protein>
    <submittedName>
        <fullName evidence="1">Uncharacterized protein</fullName>
    </submittedName>
</protein>
<proteinExistence type="predicted"/>
<gene>
    <name evidence="1" type="ORF">A6A03_17550</name>
</gene>
<evidence type="ECO:0000313" key="2">
    <source>
        <dbReference type="Proteomes" id="UP000078287"/>
    </source>
</evidence>
<accession>A0A178M780</accession>